<dbReference type="EnsemblPlants" id="EMT28349">
    <property type="protein sequence ID" value="EMT28349"/>
    <property type="gene ID" value="F775_43683"/>
</dbReference>
<sequence length="72" mass="7398">MPPPPATITRGSNLRSSSSFPPRVAGGDANNQPPHHSRDVALGFDQRPAAAEAEEAAAFAADLVLPLPLATV</sequence>
<protein>
    <submittedName>
        <fullName evidence="2">Uncharacterized protein</fullName>
    </submittedName>
</protein>
<dbReference type="AlphaFoldDB" id="M8C294"/>
<name>M8C294_AEGTA</name>
<evidence type="ECO:0000313" key="2">
    <source>
        <dbReference type="EnsemblPlants" id="EMT28349"/>
    </source>
</evidence>
<proteinExistence type="predicted"/>
<organism evidence="2">
    <name type="scientific">Aegilops tauschii</name>
    <name type="common">Tausch's goatgrass</name>
    <name type="synonym">Aegilops squarrosa</name>
    <dbReference type="NCBI Taxonomy" id="37682"/>
    <lineage>
        <taxon>Eukaryota</taxon>
        <taxon>Viridiplantae</taxon>
        <taxon>Streptophyta</taxon>
        <taxon>Embryophyta</taxon>
        <taxon>Tracheophyta</taxon>
        <taxon>Spermatophyta</taxon>
        <taxon>Magnoliopsida</taxon>
        <taxon>Liliopsida</taxon>
        <taxon>Poales</taxon>
        <taxon>Poaceae</taxon>
        <taxon>BOP clade</taxon>
        <taxon>Pooideae</taxon>
        <taxon>Triticodae</taxon>
        <taxon>Triticeae</taxon>
        <taxon>Triticinae</taxon>
        <taxon>Aegilops</taxon>
    </lineage>
</organism>
<accession>M8C294</accession>
<feature type="compositionally biased region" description="Polar residues" evidence="1">
    <location>
        <begin position="9"/>
        <end position="20"/>
    </location>
</feature>
<reference evidence="2" key="1">
    <citation type="submission" date="2015-06" db="UniProtKB">
        <authorList>
            <consortium name="EnsemblPlants"/>
        </authorList>
    </citation>
    <scope>IDENTIFICATION</scope>
</reference>
<evidence type="ECO:0000256" key="1">
    <source>
        <dbReference type="SAM" id="MobiDB-lite"/>
    </source>
</evidence>
<feature type="region of interest" description="Disordered" evidence="1">
    <location>
        <begin position="1"/>
        <end position="40"/>
    </location>
</feature>